<dbReference type="AlphaFoldDB" id="A0A0A8Z3T8"/>
<sequence length="35" mass="4213">MFLCWPHPRLSACPHCCRRWSPIPSPSRPWSYMPE</sequence>
<evidence type="ECO:0000313" key="1">
    <source>
        <dbReference type="EMBL" id="JAD31420.1"/>
    </source>
</evidence>
<reference evidence="1" key="1">
    <citation type="submission" date="2014-09" db="EMBL/GenBank/DDBJ databases">
        <authorList>
            <person name="Magalhaes I.L.F."/>
            <person name="Oliveira U."/>
            <person name="Santos F.R."/>
            <person name="Vidigal T.H.D.A."/>
            <person name="Brescovit A.D."/>
            <person name="Santos A.J."/>
        </authorList>
    </citation>
    <scope>NUCLEOTIDE SEQUENCE</scope>
    <source>
        <tissue evidence="1">Shoot tissue taken approximately 20 cm above the soil surface</tissue>
    </source>
</reference>
<proteinExistence type="predicted"/>
<reference evidence="1" key="2">
    <citation type="journal article" date="2015" name="Data Brief">
        <title>Shoot transcriptome of the giant reed, Arundo donax.</title>
        <authorList>
            <person name="Barrero R.A."/>
            <person name="Guerrero F.D."/>
            <person name="Moolhuijzen P."/>
            <person name="Goolsby J.A."/>
            <person name="Tidwell J."/>
            <person name="Bellgard S.E."/>
            <person name="Bellgard M.I."/>
        </authorList>
    </citation>
    <scope>NUCLEOTIDE SEQUENCE</scope>
    <source>
        <tissue evidence="1">Shoot tissue taken approximately 20 cm above the soil surface</tissue>
    </source>
</reference>
<protein>
    <submittedName>
        <fullName evidence="1">Uncharacterized protein</fullName>
    </submittedName>
</protein>
<organism evidence="1">
    <name type="scientific">Arundo donax</name>
    <name type="common">Giant reed</name>
    <name type="synonym">Donax arundinaceus</name>
    <dbReference type="NCBI Taxonomy" id="35708"/>
    <lineage>
        <taxon>Eukaryota</taxon>
        <taxon>Viridiplantae</taxon>
        <taxon>Streptophyta</taxon>
        <taxon>Embryophyta</taxon>
        <taxon>Tracheophyta</taxon>
        <taxon>Spermatophyta</taxon>
        <taxon>Magnoliopsida</taxon>
        <taxon>Liliopsida</taxon>
        <taxon>Poales</taxon>
        <taxon>Poaceae</taxon>
        <taxon>PACMAD clade</taxon>
        <taxon>Arundinoideae</taxon>
        <taxon>Arundineae</taxon>
        <taxon>Arundo</taxon>
    </lineage>
</organism>
<name>A0A0A8Z3T8_ARUDO</name>
<dbReference type="EMBL" id="GBRH01266475">
    <property type="protein sequence ID" value="JAD31420.1"/>
    <property type="molecule type" value="Transcribed_RNA"/>
</dbReference>
<accession>A0A0A8Z3T8</accession>